<organism evidence="1">
    <name type="scientific">marine sediment metagenome</name>
    <dbReference type="NCBI Taxonomy" id="412755"/>
    <lineage>
        <taxon>unclassified sequences</taxon>
        <taxon>metagenomes</taxon>
        <taxon>ecological metagenomes</taxon>
    </lineage>
</organism>
<sequence length="43" mass="5031">MAMYIHFRKQTKYVVKLMNGNLRDIADKNAENQDIECSLSINN</sequence>
<name>X0VBB1_9ZZZZ</name>
<accession>X0VBB1</accession>
<comment type="caution">
    <text evidence="1">The sequence shown here is derived from an EMBL/GenBank/DDBJ whole genome shotgun (WGS) entry which is preliminary data.</text>
</comment>
<gene>
    <name evidence="1" type="ORF">S01H1_35194</name>
</gene>
<dbReference type="AlphaFoldDB" id="X0VBB1"/>
<proteinExistence type="predicted"/>
<evidence type="ECO:0000313" key="1">
    <source>
        <dbReference type="EMBL" id="GAG09778.1"/>
    </source>
</evidence>
<dbReference type="EMBL" id="BARS01021975">
    <property type="protein sequence ID" value="GAG09778.1"/>
    <property type="molecule type" value="Genomic_DNA"/>
</dbReference>
<reference evidence="1" key="1">
    <citation type="journal article" date="2014" name="Front. Microbiol.">
        <title>High frequency of phylogenetically diverse reductive dehalogenase-homologous genes in deep subseafloor sedimentary metagenomes.</title>
        <authorList>
            <person name="Kawai M."/>
            <person name="Futagami T."/>
            <person name="Toyoda A."/>
            <person name="Takaki Y."/>
            <person name="Nishi S."/>
            <person name="Hori S."/>
            <person name="Arai W."/>
            <person name="Tsubouchi T."/>
            <person name="Morono Y."/>
            <person name="Uchiyama I."/>
            <person name="Ito T."/>
            <person name="Fujiyama A."/>
            <person name="Inagaki F."/>
            <person name="Takami H."/>
        </authorList>
    </citation>
    <scope>NUCLEOTIDE SEQUENCE</scope>
    <source>
        <strain evidence="1">Expedition CK06-06</strain>
    </source>
</reference>
<protein>
    <submittedName>
        <fullName evidence="1">Uncharacterized protein</fullName>
    </submittedName>
</protein>